<dbReference type="EMBL" id="LR877156">
    <property type="protein sequence ID" value="CAD2218703.1"/>
    <property type="molecule type" value="Genomic_DNA"/>
</dbReference>
<dbReference type="VEuPathDB" id="TriTrypDB:ADEAN_000619400"/>
<accession>S9VDN1</accession>
<gene>
    <name evidence="1" type="ORF">ADEAN_000619400</name>
</gene>
<dbReference type="OrthoDB" id="265684at2759"/>
<evidence type="ECO:0000313" key="2">
    <source>
        <dbReference type="Proteomes" id="UP000515908"/>
    </source>
</evidence>
<evidence type="ECO:0000313" key="1">
    <source>
        <dbReference type="EMBL" id="CAD2218703.1"/>
    </source>
</evidence>
<dbReference type="AlphaFoldDB" id="S9VDN1"/>
<organism evidence="1 2">
    <name type="scientific">Angomonas deanei</name>
    <dbReference type="NCBI Taxonomy" id="59799"/>
    <lineage>
        <taxon>Eukaryota</taxon>
        <taxon>Discoba</taxon>
        <taxon>Euglenozoa</taxon>
        <taxon>Kinetoplastea</taxon>
        <taxon>Metakinetoplastina</taxon>
        <taxon>Trypanosomatida</taxon>
        <taxon>Trypanosomatidae</taxon>
        <taxon>Strigomonadinae</taxon>
        <taxon>Angomonas</taxon>
    </lineage>
</organism>
<reference evidence="1 2" key="1">
    <citation type="submission" date="2020-08" db="EMBL/GenBank/DDBJ databases">
        <authorList>
            <person name="Newling K."/>
            <person name="Davey J."/>
            <person name="Forrester S."/>
        </authorList>
    </citation>
    <scope>NUCLEOTIDE SEQUENCE [LARGE SCALE GENOMIC DNA]</scope>
    <source>
        <strain evidence="2">Crithidia deanei Carvalho (ATCC PRA-265)</strain>
    </source>
</reference>
<proteinExistence type="predicted"/>
<protein>
    <recommendedName>
        <fullName evidence="3">PH domain-containing protein</fullName>
    </recommendedName>
</protein>
<name>S9VDN1_9TRYP</name>
<sequence>MDGPTTETQEGIRLTRLSARAVVRLDDVSSTSFDHNDLPVDGNKSKSSKKPNIGKMLKGMASYLSSRISLAYQESEVTMKESVGGLLFEVKAVASSRILFQAPLHTLVDISSDSVIKRENITFSELPDTFDPEEKGNNSFVEPHETETALKKGELITTLFRAYGEIGLSLVFKASRVETDKAEPFTKVEMRFLSSTDRDTWQSFCTEAYVGLLLDSIRNPNVTYSDQDKSTVPPQPLSPETVESYIDFFLSGKGGETGAKSGTVQHLNVVPHGGRLLVKGHMRKLSVETHSSKEEAGRAQSYLAIHRSSIKQRRGKFPTLRIPLEEIQISAEDESIGTTFYIVHSPPVKPSCTAEETVKLCHFEEMHGSILCEAASYDERAIWFKWFNTLLGREVTFLKQKQKTERIE</sequence>
<dbReference type="Proteomes" id="UP000515908">
    <property type="component" value="Chromosome 12"/>
</dbReference>
<keyword evidence="2" id="KW-1185">Reference proteome</keyword>
<evidence type="ECO:0008006" key="3">
    <source>
        <dbReference type="Google" id="ProtNLM"/>
    </source>
</evidence>